<organism evidence="7 8">
    <name type="scientific">Halalkalibacter wakoensis JCM 9140</name>
    <dbReference type="NCBI Taxonomy" id="1236970"/>
    <lineage>
        <taxon>Bacteria</taxon>
        <taxon>Bacillati</taxon>
        <taxon>Bacillota</taxon>
        <taxon>Bacilli</taxon>
        <taxon>Bacillales</taxon>
        <taxon>Bacillaceae</taxon>
        <taxon>Halalkalibacter</taxon>
    </lineage>
</organism>
<evidence type="ECO:0000259" key="6">
    <source>
        <dbReference type="Pfam" id="PF00920"/>
    </source>
</evidence>
<keyword evidence="5" id="KW-0028">Amino-acid biosynthesis</keyword>
<protein>
    <submittedName>
        <fullName evidence="7">Dihydroxy-acid dehydratase</fullName>
    </submittedName>
</protein>
<dbReference type="AlphaFoldDB" id="W4Q440"/>
<dbReference type="SUPFAM" id="SSF143975">
    <property type="entry name" value="IlvD/EDD N-terminal domain-like"/>
    <property type="match status" value="1"/>
</dbReference>
<evidence type="ECO:0000256" key="4">
    <source>
        <dbReference type="ARBA" id="ARBA00023239"/>
    </source>
</evidence>
<dbReference type="PANTHER" id="PTHR21000:SF5">
    <property type="entry name" value="DIHYDROXY-ACID DEHYDRATASE, MITOCHONDRIAL"/>
    <property type="match status" value="1"/>
</dbReference>
<keyword evidence="3" id="KW-0411">Iron-sulfur</keyword>
<keyword evidence="4" id="KW-0456">Lyase</keyword>
<dbReference type="Pfam" id="PF00920">
    <property type="entry name" value="ILVD_EDD_N"/>
    <property type="match status" value="1"/>
</dbReference>
<dbReference type="Proteomes" id="UP000018890">
    <property type="component" value="Unassembled WGS sequence"/>
</dbReference>
<dbReference type="GO" id="GO:0004160">
    <property type="term" value="F:dihydroxy-acid dehydratase activity"/>
    <property type="evidence" value="ECO:0007669"/>
    <property type="project" value="TreeGrafter"/>
</dbReference>
<gene>
    <name evidence="7" type="ORF">JCM9140_2527</name>
</gene>
<dbReference type="PANTHER" id="PTHR21000">
    <property type="entry name" value="DIHYDROXY-ACID DEHYDRATASE DAD"/>
    <property type="match status" value="1"/>
</dbReference>
<evidence type="ECO:0000256" key="2">
    <source>
        <dbReference type="ARBA" id="ARBA00022714"/>
    </source>
</evidence>
<accession>W4Q440</accession>
<evidence type="ECO:0000313" key="8">
    <source>
        <dbReference type="Proteomes" id="UP000018890"/>
    </source>
</evidence>
<evidence type="ECO:0000313" key="7">
    <source>
        <dbReference type="EMBL" id="GAE26458.1"/>
    </source>
</evidence>
<dbReference type="InterPro" id="IPR050165">
    <property type="entry name" value="DHAD_IlvD/Edd"/>
</dbReference>
<name>W4Q440_9BACI</name>
<dbReference type="GO" id="GO:0009082">
    <property type="term" value="P:branched-chain amino acid biosynthetic process"/>
    <property type="evidence" value="ECO:0007669"/>
    <property type="project" value="UniProtKB-KW"/>
</dbReference>
<keyword evidence="2" id="KW-0001">2Fe-2S</keyword>
<dbReference type="EMBL" id="BAUT01000025">
    <property type="protein sequence ID" value="GAE26458.1"/>
    <property type="molecule type" value="Genomic_DNA"/>
</dbReference>
<feature type="domain" description="Dihydroxy-acid/6-phosphogluconate dehydratase N-terminal" evidence="6">
    <location>
        <begin position="1"/>
        <end position="121"/>
    </location>
</feature>
<sequence length="126" mass="13161">MPGCMIAIGRLNLPAVFVYGGTIRAGKADGKDLDIVSAFEAVGKYNNGDIDRQELHKIECHACPGAGSCGGMYTANTMASAIEAMGMSLPGSSSNPAESAEKMQDCLDAGQAVMNLLDKGIYRRIS</sequence>
<comment type="caution">
    <text evidence="7">The sequence shown here is derived from an EMBL/GenBank/DDBJ whole genome shotgun (WGS) entry which is preliminary data.</text>
</comment>
<reference evidence="7" key="1">
    <citation type="journal article" date="2014" name="Genome Announc.">
        <title>Draft Genome Sequences of Three Alkaliphilic Bacillus Strains, Bacillus wakoensis JCM 9140T, Bacillus akibai JCM 9157T, and Bacillus hemicellulosilyticus JCM 9152T.</title>
        <authorList>
            <person name="Yuki M."/>
            <person name="Oshima K."/>
            <person name="Suda W."/>
            <person name="Oshida Y."/>
            <person name="Kitamura K."/>
            <person name="Iida T."/>
            <person name="Hattori M."/>
            <person name="Ohkuma M."/>
        </authorList>
    </citation>
    <scope>NUCLEOTIDE SEQUENCE [LARGE SCALE GENOMIC DNA]</scope>
    <source>
        <strain evidence="7">JCM 9140</strain>
    </source>
</reference>
<keyword evidence="2" id="KW-0479">Metal-binding</keyword>
<keyword evidence="2" id="KW-0408">Iron</keyword>
<evidence type="ECO:0000256" key="1">
    <source>
        <dbReference type="ARBA" id="ARBA00006486"/>
    </source>
</evidence>
<evidence type="ECO:0000256" key="3">
    <source>
        <dbReference type="ARBA" id="ARBA00023014"/>
    </source>
</evidence>
<dbReference type="GO" id="GO:0051537">
    <property type="term" value="F:2 iron, 2 sulfur cluster binding"/>
    <property type="evidence" value="ECO:0007669"/>
    <property type="project" value="UniProtKB-KW"/>
</dbReference>
<dbReference type="InterPro" id="IPR037237">
    <property type="entry name" value="IlvD/EDD_N"/>
</dbReference>
<keyword evidence="8" id="KW-1185">Reference proteome</keyword>
<dbReference type="STRING" id="1236970.JCM9140_2527"/>
<dbReference type="InterPro" id="IPR000581">
    <property type="entry name" value="ILV_EDD_N"/>
</dbReference>
<evidence type="ECO:0000256" key="5">
    <source>
        <dbReference type="ARBA" id="ARBA00023304"/>
    </source>
</evidence>
<proteinExistence type="inferred from homology"/>
<comment type="similarity">
    <text evidence="1">Belongs to the IlvD/Edd family.</text>
</comment>
<keyword evidence="5" id="KW-0100">Branched-chain amino acid biosynthesis</keyword>